<dbReference type="Pfam" id="PF05592">
    <property type="entry name" value="Bac_rhamnosid"/>
    <property type="match status" value="1"/>
</dbReference>
<evidence type="ECO:0000256" key="3">
    <source>
        <dbReference type="ARBA" id="ARBA00022801"/>
    </source>
</evidence>
<feature type="domain" description="Alpha-L-rhamnosidase concanavalin-like" evidence="4">
    <location>
        <begin position="197"/>
        <end position="282"/>
    </location>
</feature>
<keyword evidence="3" id="KW-0378">Hydrolase</keyword>
<keyword evidence="9" id="KW-1185">Reference proteome</keyword>
<dbReference type="AlphaFoldDB" id="A0A3E3I6N5"/>
<comment type="caution">
    <text evidence="8">The sequence shown here is derived from an EMBL/GenBank/DDBJ whole genome shotgun (WGS) entry which is preliminary data.</text>
</comment>
<dbReference type="SUPFAM" id="SSF48208">
    <property type="entry name" value="Six-hairpin glycosidases"/>
    <property type="match status" value="1"/>
</dbReference>
<dbReference type="InterPro" id="IPR016007">
    <property type="entry name" value="Alpha_rhamnosid"/>
</dbReference>
<feature type="domain" description="Alpha-L-rhamnosidase C-terminal" evidence="7">
    <location>
        <begin position="623"/>
        <end position="678"/>
    </location>
</feature>
<dbReference type="Gene3D" id="2.60.120.260">
    <property type="entry name" value="Galactose-binding domain-like"/>
    <property type="match status" value="2"/>
</dbReference>
<evidence type="ECO:0000256" key="1">
    <source>
        <dbReference type="ARBA" id="ARBA00001445"/>
    </source>
</evidence>
<dbReference type="InterPro" id="IPR013737">
    <property type="entry name" value="Bac_rhamnosid_N"/>
</dbReference>
<evidence type="ECO:0000256" key="2">
    <source>
        <dbReference type="ARBA" id="ARBA00012652"/>
    </source>
</evidence>
<evidence type="ECO:0000313" key="9">
    <source>
        <dbReference type="Proteomes" id="UP000260812"/>
    </source>
</evidence>
<feature type="domain" description="Bacterial alpha-L-rhamnosidase N-terminal" evidence="5">
    <location>
        <begin position="34"/>
        <end position="169"/>
    </location>
</feature>
<dbReference type="Pfam" id="PF17390">
    <property type="entry name" value="Bac_rhamnosid_C"/>
    <property type="match status" value="1"/>
</dbReference>
<accession>A0A3E3I6N5</accession>
<dbReference type="PANTHER" id="PTHR33307">
    <property type="entry name" value="ALPHA-RHAMNOSIDASE (EUROFUNG)"/>
    <property type="match status" value="1"/>
</dbReference>
<dbReference type="EMBL" id="QVLV01000005">
    <property type="protein sequence ID" value="RGE61689.1"/>
    <property type="molecule type" value="Genomic_DNA"/>
</dbReference>
<dbReference type="RefSeq" id="WP_117544319.1">
    <property type="nucleotide sequence ID" value="NZ_JBKUNB010000002.1"/>
</dbReference>
<dbReference type="InterPro" id="IPR035396">
    <property type="entry name" value="Bac_rhamnosid6H"/>
</dbReference>
<dbReference type="InterPro" id="IPR008928">
    <property type="entry name" value="6-hairpin_glycosidase_sf"/>
</dbReference>
<dbReference type="GO" id="GO:0030596">
    <property type="term" value="F:alpha-L-rhamnosidase activity"/>
    <property type="evidence" value="ECO:0007669"/>
    <property type="project" value="UniProtKB-EC"/>
</dbReference>
<protein>
    <recommendedName>
        <fullName evidence="2">alpha-L-rhamnosidase</fullName>
        <ecNumber evidence="2">3.2.1.40</ecNumber>
    </recommendedName>
</protein>
<dbReference type="Pfam" id="PF17389">
    <property type="entry name" value="Bac_rhamnosid6H"/>
    <property type="match status" value="1"/>
</dbReference>
<proteinExistence type="predicted"/>
<evidence type="ECO:0000313" key="8">
    <source>
        <dbReference type="EMBL" id="RGE61689.1"/>
    </source>
</evidence>
<dbReference type="Proteomes" id="UP000260812">
    <property type="component" value="Unassembled WGS sequence"/>
</dbReference>
<evidence type="ECO:0000259" key="6">
    <source>
        <dbReference type="Pfam" id="PF17389"/>
    </source>
</evidence>
<dbReference type="PANTHER" id="PTHR33307:SF6">
    <property type="entry name" value="ALPHA-RHAMNOSIDASE (EUROFUNG)-RELATED"/>
    <property type="match status" value="1"/>
</dbReference>
<dbReference type="Pfam" id="PF08531">
    <property type="entry name" value="Bac_rhamnosid_N"/>
    <property type="match status" value="1"/>
</dbReference>
<name>A0A3E3I6N5_9FIRM</name>
<feature type="domain" description="Alpha-L-rhamnosidase six-hairpin glycosidase" evidence="6">
    <location>
        <begin position="299"/>
        <end position="617"/>
    </location>
</feature>
<dbReference type="InterPro" id="IPR012341">
    <property type="entry name" value="6hp_glycosidase-like_sf"/>
</dbReference>
<dbReference type="EC" id="3.2.1.40" evidence="2"/>
<dbReference type="InterPro" id="IPR008902">
    <property type="entry name" value="Rhamnosid_concanavalin"/>
</dbReference>
<comment type="catalytic activity">
    <reaction evidence="1">
        <text>Hydrolysis of terminal non-reducing alpha-L-rhamnose residues in alpha-L-rhamnosides.</text>
        <dbReference type="EC" id="3.2.1.40"/>
    </reaction>
</comment>
<organism evidence="8 9">
    <name type="scientific">Eisenbergiella massiliensis</name>
    <dbReference type="NCBI Taxonomy" id="1720294"/>
    <lineage>
        <taxon>Bacteria</taxon>
        <taxon>Bacillati</taxon>
        <taxon>Bacillota</taxon>
        <taxon>Clostridia</taxon>
        <taxon>Lachnospirales</taxon>
        <taxon>Lachnospiraceae</taxon>
        <taxon>Eisenbergiella</taxon>
    </lineage>
</organism>
<dbReference type="InterPro" id="IPR035398">
    <property type="entry name" value="Bac_rhamnosid_C"/>
</dbReference>
<dbReference type="GeneID" id="97987013"/>
<evidence type="ECO:0000259" key="5">
    <source>
        <dbReference type="Pfam" id="PF08531"/>
    </source>
</evidence>
<evidence type="ECO:0000259" key="7">
    <source>
        <dbReference type="Pfam" id="PF17390"/>
    </source>
</evidence>
<dbReference type="Gene3D" id="1.50.10.10">
    <property type="match status" value="1"/>
</dbReference>
<gene>
    <name evidence="8" type="ORF">DXC51_09000</name>
</gene>
<reference evidence="8" key="1">
    <citation type="submission" date="2018-08" db="EMBL/GenBank/DDBJ databases">
        <title>A genome reference for cultivated species of the human gut microbiota.</title>
        <authorList>
            <person name="Zou Y."/>
            <person name="Xue W."/>
            <person name="Luo G."/>
        </authorList>
    </citation>
    <scope>NUCLEOTIDE SEQUENCE [LARGE SCALE GENOMIC DNA]</scope>
    <source>
        <strain evidence="8">TF05-5AC</strain>
    </source>
</reference>
<evidence type="ECO:0000259" key="4">
    <source>
        <dbReference type="Pfam" id="PF05592"/>
    </source>
</evidence>
<dbReference type="GO" id="GO:0005975">
    <property type="term" value="P:carbohydrate metabolic process"/>
    <property type="evidence" value="ECO:0007669"/>
    <property type="project" value="InterPro"/>
</dbReference>
<sequence>MKQWYAKWIMFEECPENVTPVFRREFILETMPGKAEIQITGLGFYLLEINGMRVGDELLQPAFTVYDKTVLYNSYDIREYLAEGKNEIRVTLGNGWFHEPGEDCFDFEHAVWKSHLQMICELYLDGTLFLKSDTKWQCREGKWSYNSVRFGENYDAGITEKEWKNATIAKGPGGILKKQRLPGIRIQQYLSPICNKNGVYDFGRNIAGDAEITVEGKRGGEVEIKYGERLDANGEVDQTLIKRHPEIPRNQTDYFRKGTDSVEIWHPEFSYKGFRYVQIKGNITIKNIRARIFYTDLSQNGGFQCSHKTLQQIYDAALWSVKTNFHHIPTDCPHREKNGWTGDAHISSEFALFNLNMEEAYIQYIDNLVDCQWPSGQLPCIAPTSVYGYNYQSGPTWDAALIFIPWNLYFFTGRKEILERYYDSMRQYMYYTQQISEGGICKSGLGDFLPDCLQEVCPREMILSCFVLRLAQIMEKIAKILKREECEDWRNLSLRIKKTIKKEFYNKCSRTESYLSCVLYYDLSDNPEKEAAELAALVRAKKHCAGGGIFGSVYVLEVLTRYGYFEDALQIVMQEKYPGWAYMLKSGGSTLWEHWDGEKGSLNHHMRSAVGAWIYKALTGLEIDESSPGWRRVVFRPRFTHKIPKLTAWFNTPYGKLSIFIDNGKMKLELPEEVTAHLFWKNEVYEITGSWERKLY</sequence>